<dbReference type="PANTHER" id="PTHR33591:SF2">
    <property type="entry name" value="BETA-CAROTENE ISOMERASE D27"/>
    <property type="match status" value="1"/>
</dbReference>
<dbReference type="Pfam" id="PF13225">
    <property type="entry name" value="D27-like_C"/>
    <property type="match status" value="1"/>
</dbReference>
<accession>A0A7S1Z6N4</accession>
<dbReference type="GO" id="GO:0005506">
    <property type="term" value="F:iron ion binding"/>
    <property type="evidence" value="ECO:0007669"/>
    <property type="project" value="InterPro"/>
</dbReference>
<feature type="chain" id="PRO_5030717231" description="Beta-carotene isomerase D27-like C-terminal domain-containing protein" evidence="1">
    <location>
        <begin position="27"/>
        <end position="453"/>
    </location>
</feature>
<evidence type="ECO:0000256" key="1">
    <source>
        <dbReference type="SAM" id="SignalP"/>
    </source>
</evidence>
<dbReference type="EMBL" id="HBGN01017379">
    <property type="protein sequence ID" value="CAD9330127.1"/>
    <property type="molecule type" value="Transcribed_RNA"/>
</dbReference>
<feature type="domain" description="Beta-carotene isomerase D27-like C-terminal" evidence="2">
    <location>
        <begin position="188"/>
        <end position="279"/>
    </location>
</feature>
<dbReference type="InterPro" id="IPR025114">
    <property type="entry name" value="D27-like_C"/>
</dbReference>
<name>A0A7S1Z6N4_9STRA</name>
<keyword evidence="1" id="KW-0732">Signal</keyword>
<dbReference type="AlphaFoldDB" id="A0A7S1Z6N4"/>
<reference evidence="3" key="1">
    <citation type="submission" date="2021-01" db="EMBL/GenBank/DDBJ databases">
        <authorList>
            <person name="Corre E."/>
            <person name="Pelletier E."/>
            <person name="Niang G."/>
            <person name="Scheremetjew M."/>
            <person name="Finn R."/>
            <person name="Kale V."/>
            <person name="Holt S."/>
            <person name="Cochrane G."/>
            <person name="Meng A."/>
            <person name="Brown T."/>
            <person name="Cohen L."/>
        </authorList>
    </citation>
    <scope>NUCLEOTIDE SEQUENCE</scope>
    <source>
        <strain evidence="3">Pop2</strain>
    </source>
</reference>
<gene>
    <name evidence="3" type="ORF">DBRI1063_LOCUS11132</name>
</gene>
<feature type="signal peptide" evidence="1">
    <location>
        <begin position="1"/>
        <end position="26"/>
    </location>
</feature>
<organism evidence="3">
    <name type="scientific">Ditylum brightwellii</name>
    <dbReference type="NCBI Taxonomy" id="49249"/>
    <lineage>
        <taxon>Eukaryota</taxon>
        <taxon>Sar</taxon>
        <taxon>Stramenopiles</taxon>
        <taxon>Ochrophyta</taxon>
        <taxon>Bacillariophyta</taxon>
        <taxon>Mediophyceae</taxon>
        <taxon>Lithodesmiophycidae</taxon>
        <taxon>Lithodesmiales</taxon>
        <taxon>Lithodesmiaceae</taxon>
        <taxon>Ditylum</taxon>
    </lineage>
</organism>
<dbReference type="PANTHER" id="PTHR33591">
    <property type="entry name" value="BETA-CAROTENE ISOMERASE D27"/>
    <property type="match status" value="1"/>
</dbReference>
<evidence type="ECO:0000313" key="3">
    <source>
        <dbReference type="EMBL" id="CAD9330127.1"/>
    </source>
</evidence>
<dbReference type="InterPro" id="IPR038938">
    <property type="entry name" value="D27-like"/>
</dbReference>
<protein>
    <recommendedName>
        <fullName evidence="2">Beta-carotene isomerase D27-like C-terminal domain-containing protein</fullName>
    </recommendedName>
</protein>
<proteinExistence type="predicted"/>
<sequence length="453" mass="50932">MFPTIQLHRMKIICFLLFLYIPTTCSFLTPTTKSTTRTKSSTFTTTTQHCNRARIICHERTTTTGTKYYSKTIEGPPIETRPNYENIHGPLGKMVDNACLVLFRTKFAEQVGIDSKLPKDDYKGLMELTTALNARYSDRTQVQLLAQEVLKSLFPAWLLSQFIVMFAKPFPVFSAKLNALATAILGTWLMGECEVNDCEIDNPNPNSTEQPPPIGKNQGVLVKRCRFLEESNCASVCVNSCKIPTQKFFIENMGVPLTMTPDYETGECQFAFGLTPTTEELEGALNTPCLQRCPSLGGMRKWHDDTVGKNQGKGSDLIMDNGSVDEKGGDGSQCFFNGKLKIKWELMHIFLCMHSVKKIENDYCFLSISNNERCKILSWSQLACTHTLDMLSLFALYRGHQQEFIADKHTRPQLNLCHVQYFCTLSKKGGNDGSSSLVSIFLPYTQSGIYSSF</sequence>
<evidence type="ECO:0000259" key="2">
    <source>
        <dbReference type="Pfam" id="PF13225"/>
    </source>
</evidence>